<organism evidence="1 2">
    <name type="scientific">Allosphingosinicella ginsenosidimutans</name>
    <dbReference type="NCBI Taxonomy" id="1176539"/>
    <lineage>
        <taxon>Bacteria</taxon>
        <taxon>Pseudomonadati</taxon>
        <taxon>Pseudomonadota</taxon>
        <taxon>Alphaproteobacteria</taxon>
        <taxon>Sphingomonadales</taxon>
        <taxon>Sphingomonadaceae</taxon>
        <taxon>Allosphingosinicella</taxon>
    </lineage>
</organism>
<name>A0A5C6TTG6_9SPHN</name>
<dbReference type="OrthoDB" id="8116828at2"/>
<accession>A0A5C6TTG6</accession>
<reference evidence="1 2" key="1">
    <citation type="journal article" date="2015" name="J. Microbiol.">
        <title>Sphingosinicella ginsenosidimutans sp. nov., with ginsenoside converting activity.</title>
        <authorList>
            <person name="Kim J.K."/>
            <person name="Kang M.S."/>
            <person name="Park S.C."/>
            <person name="Kim K.M."/>
            <person name="Choi K."/>
            <person name="Yoon M.H."/>
            <person name="Im W.T."/>
        </authorList>
    </citation>
    <scope>NUCLEOTIDE SEQUENCE [LARGE SCALE GENOMIC DNA]</scope>
    <source>
        <strain evidence="1 2">BS-11</strain>
    </source>
</reference>
<protein>
    <submittedName>
        <fullName evidence="1">Uncharacterized protein</fullName>
    </submittedName>
</protein>
<keyword evidence="2" id="KW-1185">Reference proteome</keyword>
<dbReference type="RefSeq" id="WP_147043120.1">
    <property type="nucleotide sequence ID" value="NZ_BAABIR010000004.1"/>
</dbReference>
<sequence length="188" mass="20720">MKPDLAELRGLPDVPRWLCPICMCGVAEPVEDGWGHCACSPAKQRLLDMLEQPDPAELAAELGTYLHPDAVMNGTPMVPLHRSTVWRMVIALRSLLPLAEAGMGAGWRPIEEAPRDGTQIIAWVRHPTWKFAPADDKACWEGPVIAHWIEHNGGGWTWHGHLGEFLGWMPVSDFNLPSPPATKEQGDG</sequence>
<evidence type="ECO:0000313" key="1">
    <source>
        <dbReference type="EMBL" id="TXC63714.1"/>
    </source>
</evidence>
<proteinExistence type="predicted"/>
<evidence type="ECO:0000313" key="2">
    <source>
        <dbReference type="Proteomes" id="UP000321249"/>
    </source>
</evidence>
<dbReference type="AlphaFoldDB" id="A0A5C6TTG6"/>
<comment type="caution">
    <text evidence="1">The sequence shown here is derived from an EMBL/GenBank/DDBJ whole genome shotgun (WGS) entry which is preliminary data.</text>
</comment>
<dbReference type="Proteomes" id="UP000321249">
    <property type="component" value="Unassembled WGS sequence"/>
</dbReference>
<dbReference type="EMBL" id="VOQQ01000001">
    <property type="protein sequence ID" value="TXC63714.1"/>
    <property type="molecule type" value="Genomic_DNA"/>
</dbReference>
<gene>
    <name evidence="1" type="ORF">FRZ32_08610</name>
</gene>